<dbReference type="EMBL" id="JACEOL010000023">
    <property type="protein sequence ID" value="MBA4602019.1"/>
    <property type="molecule type" value="Genomic_DNA"/>
</dbReference>
<dbReference type="InterPro" id="IPR004143">
    <property type="entry name" value="BPL_LPL_catalytic"/>
</dbReference>
<dbReference type="InterPro" id="IPR050664">
    <property type="entry name" value="Octanoyltrans_LipM/LipL"/>
</dbReference>
<dbReference type="Gene3D" id="3.30.930.10">
    <property type="entry name" value="Bira Bifunctional Protein, Domain 2"/>
    <property type="match status" value="1"/>
</dbReference>
<dbReference type="GO" id="GO:0016740">
    <property type="term" value="F:transferase activity"/>
    <property type="evidence" value="ECO:0007669"/>
    <property type="project" value="UniProtKB-ARBA"/>
</dbReference>
<comment type="caution">
    <text evidence="2">The sequence shown here is derived from an EMBL/GenBank/DDBJ whole genome shotgun (WGS) entry which is preliminary data.</text>
</comment>
<proteinExistence type="predicted"/>
<dbReference type="PANTHER" id="PTHR43679:SF2">
    <property type="entry name" value="OCTANOYL-[GCVH]:PROTEIN N-OCTANOYLTRANSFERASE"/>
    <property type="match status" value="1"/>
</dbReference>
<dbReference type="AlphaFoldDB" id="A0A7W1XRL8"/>
<keyword evidence="3" id="KW-1185">Reference proteome</keyword>
<dbReference type="GO" id="GO:0140096">
    <property type="term" value="F:catalytic activity, acting on a protein"/>
    <property type="evidence" value="ECO:0007669"/>
    <property type="project" value="UniProtKB-ARBA"/>
</dbReference>
<keyword evidence="2" id="KW-0436">Ligase</keyword>
<evidence type="ECO:0000313" key="3">
    <source>
        <dbReference type="Proteomes" id="UP000538292"/>
    </source>
</evidence>
<protein>
    <submittedName>
        <fullName evidence="2">Biotin--protein ligase</fullName>
    </submittedName>
</protein>
<feature type="domain" description="BPL/LPL catalytic" evidence="1">
    <location>
        <begin position="41"/>
        <end position="225"/>
    </location>
</feature>
<dbReference type="GO" id="GO:0016874">
    <property type="term" value="F:ligase activity"/>
    <property type="evidence" value="ECO:0007669"/>
    <property type="project" value="UniProtKB-KW"/>
</dbReference>
<dbReference type="GO" id="GO:0009249">
    <property type="term" value="P:protein lipoylation"/>
    <property type="evidence" value="ECO:0007669"/>
    <property type="project" value="UniProtKB-ARBA"/>
</dbReference>
<evidence type="ECO:0000313" key="2">
    <source>
        <dbReference type="EMBL" id="MBA4602019.1"/>
    </source>
</evidence>
<reference evidence="2 3" key="1">
    <citation type="submission" date="2020-07" db="EMBL/GenBank/DDBJ databases">
        <title>Thermoactinomyces phylogeny.</title>
        <authorList>
            <person name="Dunlap C."/>
        </authorList>
    </citation>
    <scope>NUCLEOTIDE SEQUENCE [LARGE SCALE GENOMIC DNA]</scope>
    <source>
        <strain evidence="2 3">AMNI-1</strain>
    </source>
</reference>
<organism evidence="2 3">
    <name type="scientific">Thermoactinomyces mirandus</name>
    <dbReference type="NCBI Taxonomy" id="2756294"/>
    <lineage>
        <taxon>Bacteria</taxon>
        <taxon>Bacillati</taxon>
        <taxon>Bacillota</taxon>
        <taxon>Bacilli</taxon>
        <taxon>Bacillales</taxon>
        <taxon>Thermoactinomycetaceae</taxon>
        <taxon>Thermoactinomyces</taxon>
    </lineage>
</organism>
<gene>
    <name evidence="2" type="ORF">H2C83_06750</name>
</gene>
<accession>A0A7W1XRL8</accession>
<name>A0A7W1XRL8_9BACL</name>
<dbReference type="Pfam" id="PF21948">
    <property type="entry name" value="LplA-B_cat"/>
    <property type="match status" value="1"/>
</dbReference>
<dbReference type="Proteomes" id="UP000538292">
    <property type="component" value="Unassembled WGS sequence"/>
</dbReference>
<dbReference type="InterPro" id="IPR045864">
    <property type="entry name" value="aa-tRNA-synth_II/BPL/LPL"/>
</dbReference>
<dbReference type="SUPFAM" id="SSF55681">
    <property type="entry name" value="Class II aaRS and biotin synthetases"/>
    <property type="match status" value="1"/>
</dbReference>
<dbReference type="PROSITE" id="PS51733">
    <property type="entry name" value="BPL_LPL_CATALYTIC"/>
    <property type="match status" value="1"/>
</dbReference>
<sequence>MARVDYKEIREIIDTSSNLLTGEALFPFAFDETICREVGSGRFAPAIHIWRHQHAMILGLRDRKLPHAPEAIRWLESNGFRVGVRNSGGAVVPLDPGVVNLSLILPSDRGKMEINRDFEIMYELMQSCLKPIFPGIGKGEIIGSYCPGNFDLSIQGKKFCGIAQRRQTKAFVIQAFVLVEGSGEARGEQVKQFYDMASGGDTRLKFPIVKPSQMAALAEWEESVTAEWFVSRVKEVIKGFWPAREINIYDPVYNESVEKTVTELKNRYLEEKSENK</sequence>
<evidence type="ECO:0000259" key="1">
    <source>
        <dbReference type="PROSITE" id="PS51733"/>
    </source>
</evidence>
<dbReference type="PANTHER" id="PTHR43679">
    <property type="entry name" value="OCTANOYLTRANSFERASE LIPM-RELATED"/>
    <property type="match status" value="1"/>
</dbReference>